<evidence type="ECO:0000313" key="3">
    <source>
        <dbReference type="Proteomes" id="UP000281171"/>
    </source>
</evidence>
<gene>
    <name evidence="2" type="ORF">EBQ24_01675</name>
</gene>
<evidence type="ECO:0000313" key="2">
    <source>
        <dbReference type="EMBL" id="RMX11409.1"/>
    </source>
</evidence>
<evidence type="ECO:0000256" key="1">
    <source>
        <dbReference type="SAM" id="MobiDB-lite"/>
    </source>
</evidence>
<dbReference type="AlphaFoldDB" id="A0A3M6R9E1"/>
<feature type="region of interest" description="Disordered" evidence="1">
    <location>
        <begin position="1"/>
        <end position="23"/>
    </location>
</feature>
<dbReference type="Proteomes" id="UP000281171">
    <property type="component" value="Unassembled WGS sequence"/>
</dbReference>
<protein>
    <submittedName>
        <fullName evidence="2">Uncharacterized protein</fullName>
    </submittedName>
</protein>
<name>A0A3M6R9E1_9BURK</name>
<accession>A0A3M6R9E1</accession>
<comment type="caution">
    <text evidence="2">The sequence shown here is derived from an EMBL/GenBank/DDBJ whole genome shotgun (WGS) entry which is preliminary data.</text>
</comment>
<organism evidence="2 3">
    <name type="scientific">Allofranklinella schreckenbergeri</name>
    <dbReference type="NCBI Taxonomy" id="1076744"/>
    <lineage>
        <taxon>Bacteria</taxon>
        <taxon>Pseudomonadati</taxon>
        <taxon>Pseudomonadota</taxon>
        <taxon>Betaproteobacteria</taxon>
        <taxon>Burkholderiales</taxon>
        <taxon>Comamonadaceae</taxon>
        <taxon>Allofranklinella</taxon>
    </lineage>
</organism>
<sequence length="88" mass="9342">MNRKPHHPPSDTPGDDTDLHLPSGWADAEAGAIDVAHAIETARGSDHNAKMAAELHAPDLLKAMRALERAGTEADLAAARAILRMPSF</sequence>
<dbReference type="RefSeq" id="WP_122247434.1">
    <property type="nucleotide sequence ID" value="NZ_RDQK01000003.1"/>
</dbReference>
<reference evidence="2 3" key="1">
    <citation type="submission" date="2018-10" db="EMBL/GenBank/DDBJ databases">
        <title>Comamonadaceae CDC group NO-1 genome sequencing and assembly.</title>
        <authorList>
            <person name="Bernier A.-M."/>
            <person name="Bernard K."/>
        </authorList>
    </citation>
    <scope>NUCLEOTIDE SEQUENCE [LARGE SCALE GENOMIC DNA]</scope>
    <source>
        <strain evidence="2 3">NML180581</strain>
    </source>
</reference>
<proteinExistence type="predicted"/>
<dbReference type="EMBL" id="RDQK01000003">
    <property type="protein sequence ID" value="RMX11409.1"/>
    <property type="molecule type" value="Genomic_DNA"/>
</dbReference>